<proteinExistence type="predicted"/>
<keyword evidence="4" id="KW-1185">Reference proteome</keyword>
<keyword evidence="2" id="KW-0732">Signal</keyword>
<sequence>MGKMLGSGENFLHLHLLLLLSFPGWIEGTAPGKEVPAKSSELSSWSKGVLASASMQQKDLNPPNWLPVLNHLTSSQIDVAAKKRKRSVSQSGFRSKRGTVKPKSIKSKQKKGLDGRKRKTNFPMDRIGRMYLPKIRY</sequence>
<reference evidence="3 4" key="1">
    <citation type="journal article" date="2018" name="Nat. Ecol. Evol.">
        <title>Shark genomes provide insights into elasmobranch evolution and the origin of vertebrates.</title>
        <authorList>
            <person name="Hara Y"/>
            <person name="Yamaguchi K"/>
            <person name="Onimaru K"/>
            <person name="Kadota M"/>
            <person name="Koyanagi M"/>
            <person name="Keeley SD"/>
            <person name="Tatsumi K"/>
            <person name="Tanaka K"/>
            <person name="Motone F"/>
            <person name="Kageyama Y"/>
            <person name="Nozu R"/>
            <person name="Adachi N"/>
            <person name="Nishimura O"/>
            <person name="Nakagawa R"/>
            <person name="Tanegashima C"/>
            <person name="Kiyatake I"/>
            <person name="Matsumoto R"/>
            <person name="Murakumo K"/>
            <person name="Nishida K"/>
            <person name="Terakita A"/>
            <person name="Kuratani S"/>
            <person name="Sato K"/>
            <person name="Hyodo S Kuraku.S."/>
        </authorList>
    </citation>
    <scope>NUCLEOTIDE SEQUENCE [LARGE SCALE GENOMIC DNA]</scope>
</reference>
<dbReference type="Proteomes" id="UP000287033">
    <property type="component" value="Unassembled WGS sequence"/>
</dbReference>
<protein>
    <submittedName>
        <fullName evidence="3">Uncharacterized protein</fullName>
    </submittedName>
</protein>
<feature type="signal peptide" evidence="2">
    <location>
        <begin position="1"/>
        <end position="28"/>
    </location>
</feature>
<feature type="compositionally biased region" description="Basic residues" evidence="1">
    <location>
        <begin position="94"/>
        <end position="120"/>
    </location>
</feature>
<dbReference type="Pfam" id="PF11037">
    <property type="entry name" value="Musclin"/>
    <property type="match status" value="1"/>
</dbReference>
<organism evidence="3 4">
    <name type="scientific">Chiloscyllium punctatum</name>
    <name type="common">Brownbanded bambooshark</name>
    <name type="synonym">Hemiscyllium punctatum</name>
    <dbReference type="NCBI Taxonomy" id="137246"/>
    <lineage>
        <taxon>Eukaryota</taxon>
        <taxon>Metazoa</taxon>
        <taxon>Chordata</taxon>
        <taxon>Craniata</taxon>
        <taxon>Vertebrata</taxon>
        <taxon>Chondrichthyes</taxon>
        <taxon>Elasmobranchii</taxon>
        <taxon>Galeomorphii</taxon>
        <taxon>Galeoidea</taxon>
        <taxon>Orectolobiformes</taxon>
        <taxon>Hemiscylliidae</taxon>
        <taxon>Chiloscyllium</taxon>
    </lineage>
</organism>
<accession>A0A401T3X0</accession>
<dbReference type="InterPro" id="IPR021088">
    <property type="entry name" value="Osteocrin"/>
</dbReference>
<feature type="chain" id="PRO_5019206169" evidence="2">
    <location>
        <begin position="29"/>
        <end position="137"/>
    </location>
</feature>
<evidence type="ECO:0000313" key="4">
    <source>
        <dbReference type="Proteomes" id="UP000287033"/>
    </source>
</evidence>
<feature type="region of interest" description="Disordered" evidence="1">
    <location>
        <begin position="80"/>
        <end position="121"/>
    </location>
</feature>
<evidence type="ECO:0000313" key="3">
    <source>
        <dbReference type="EMBL" id="GCC37363.1"/>
    </source>
</evidence>
<dbReference type="AlphaFoldDB" id="A0A401T3X0"/>
<name>A0A401T3X0_CHIPU</name>
<evidence type="ECO:0000256" key="1">
    <source>
        <dbReference type="SAM" id="MobiDB-lite"/>
    </source>
</evidence>
<gene>
    <name evidence="3" type="ORF">chiPu_0015867</name>
</gene>
<dbReference type="EMBL" id="BEZZ01000986">
    <property type="protein sequence ID" value="GCC37363.1"/>
    <property type="molecule type" value="Genomic_DNA"/>
</dbReference>
<evidence type="ECO:0000256" key="2">
    <source>
        <dbReference type="SAM" id="SignalP"/>
    </source>
</evidence>
<comment type="caution">
    <text evidence="3">The sequence shown here is derived from an EMBL/GenBank/DDBJ whole genome shotgun (WGS) entry which is preliminary data.</text>
</comment>